<dbReference type="STRING" id="520764.AN618_17030"/>
<evidence type="ECO:0000313" key="4">
    <source>
        <dbReference type="Proteomes" id="UP000070427"/>
    </source>
</evidence>
<dbReference type="OrthoDB" id="1729774at2"/>
<sequence length="183" mass="21221">MYDININLLPEELRFSRKILPRRKLPYLMLGMALFALFSLYLFLLIHSQVLENRLEHVKEQIEIYEGREKKVLQEQEILQNLQKKKEEVKMASESRIYWSKFLIEVEEALPAGVWLRSLEVGPENKLKIVGVSYSFESIGDFYVALKGVSLLENVNLESVQEKGENESGKSLLEFTITADVNP</sequence>
<dbReference type="Pfam" id="PF05137">
    <property type="entry name" value="PilN"/>
    <property type="match status" value="1"/>
</dbReference>
<feature type="coiled-coil region" evidence="1">
    <location>
        <begin position="48"/>
        <end position="92"/>
    </location>
</feature>
<dbReference type="PANTHER" id="PTHR40278">
    <property type="entry name" value="DNA UTILIZATION PROTEIN HOFN"/>
    <property type="match status" value="1"/>
</dbReference>
<dbReference type="InParanoid" id="A0A140L656"/>
<keyword evidence="2" id="KW-0472">Membrane</keyword>
<dbReference type="RefSeq" id="WP_066353888.1">
    <property type="nucleotide sequence ID" value="NZ_LOED01000022.1"/>
</dbReference>
<keyword evidence="2" id="KW-0812">Transmembrane</keyword>
<name>A0A140L656_9FIRM</name>
<keyword evidence="4" id="KW-1185">Reference proteome</keyword>
<keyword evidence="1" id="KW-0175">Coiled coil</keyword>
<evidence type="ECO:0000313" key="3">
    <source>
        <dbReference type="EMBL" id="KXG76031.1"/>
    </source>
</evidence>
<dbReference type="Proteomes" id="UP000070427">
    <property type="component" value="Unassembled WGS sequence"/>
</dbReference>
<dbReference type="AlphaFoldDB" id="A0A140L656"/>
<dbReference type="InterPro" id="IPR007813">
    <property type="entry name" value="PilN"/>
</dbReference>
<dbReference type="EMBL" id="LOED01000022">
    <property type="protein sequence ID" value="KXG76031.1"/>
    <property type="molecule type" value="Genomic_DNA"/>
</dbReference>
<gene>
    <name evidence="3" type="ORF">AN618_17030</name>
</gene>
<accession>A0A140L656</accession>
<feature type="transmembrane region" description="Helical" evidence="2">
    <location>
        <begin position="25"/>
        <end position="46"/>
    </location>
</feature>
<reference evidence="3 4" key="1">
    <citation type="submission" date="2015-12" db="EMBL/GenBank/DDBJ databases">
        <title>Draft genome sequnece of Fervidicola ferrireducens strain Y170.</title>
        <authorList>
            <person name="Patel B.K."/>
        </authorList>
    </citation>
    <scope>NUCLEOTIDE SEQUENCE [LARGE SCALE GENOMIC DNA]</scope>
    <source>
        <strain evidence="3 4">Y170</strain>
    </source>
</reference>
<evidence type="ECO:0000256" key="2">
    <source>
        <dbReference type="SAM" id="Phobius"/>
    </source>
</evidence>
<organism evidence="3 4">
    <name type="scientific">Fervidicola ferrireducens</name>
    <dbReference type="NCBI Taxonomy" id="520764"/>
    <lineage>
        <taxon>Bacteria</taxon>
        <taxon>Bacillati</taxon>
        <taxon>Bacillota</taxon>
        <taxon>Clostridia</taxon>
        <taxon>Thermosediminibacterales</taxon>
        <taxon>Thermosediminibacteraceae</taxon>
        <taxon>Fervidicola</taxon>
    </lineage>
</organism>
<comment type="caution">
    <text evidence="3">The sequence shown here is derived from an EMBL/GenBank/DDBJ whole genome shotgun (WGS) entry which is preliminary data.</text>
</comment>
<evidence type="ECO:0000256" key="1">
    <source>
        <dbReference type="SAM" id="Coils"/>
    </source>
</evidence>
<evidence type="ECO:0008006" key="5">
    <source>
        <dbReference type="Google" id="ProtNLM"/>
    </source>
</evidence>
<proteinExistence type="predicted"/>
<keyword evidence="2" id="KW-1133">Transmembrane helix</keyword>
<dbReference type="PANTHER" id="PTHR40278:SF1">
    <property type="entry name" value="DNA UTILIZATION PROTEIN HOFN"/>
    <property type="match status" value="1"/>
</dbReference>
<dbReference type="InterPro" id="IPR052534">
    <property type="entry name" value="Extracell_DNA_Util/SecSys_Comp"/>
</dbReference>
<protein>
    <recommendedName>
        <fullName evidence="5">Fimbrial assembly protein PilN</fullName>
    </recommendedName>
</protein>